<protein>
    <submittedName>
        <fullName evidence="1">TetR/AcrR family transcriptional regulator</fullName>
    </submittedName>
</protein>
<dbReference type="SUPFAM" id="SSF46689">
    <property type="entry name" value="Homeodomain-like"/>
    <property type="match status" value="1"/>
</dbReference>
<gene>
    <name evidence="1" type="ORF">ACFQ4P_00950</name>
</gene>
<keyword evidence="2" id="KW-1185">Reference proteome</keyword>
<dbReference type="RefSeq" id="WP_203625852.1">
    <property type="nucleotide sequence ID" value="NZ_BOLQ01000001.1"/>
</dbReference>
<evidence type="ECO:0000313" key="1">
    <source>
        <dbReference type="EMBL" id="MFD1428814.1"/>
    </source>
</evidence>
<dbReference type="Proteomes" id="UP001597196">
    <property type="component" value="Unassembled WGS sequence"/>
</dbReference>
<sequence>MDNAKKHASNWASMGTATRRKMILDEFETEMRLQDYRDINISALATHLNIGKTMIFRSFPTKANLVTALVLRDLEAFGPTLVNALGATNNQVLQKFFADQVTRQLPLLKSLSLARNLTEKDMPAADLAAFHAGLVKQYQQIAAQLKAKQGFMHENETAQLVRLALVLLVDACDDTRYDQTPLRAADAVWAQSRVYVNRAYGGSAPNGLRQPRRPS</sequence>
<accession>A0ABW4CFS1</accession>
<organism evidence="1 2">
    <name type="scientific">Lacticaseibacillus mingshuiensis</name>
    <dbReference type="NCBI Taxonomy" id="2799574"/>
    <lineage>
        <taxon>Bacteria</taxon>
        <taxon>Bacillati</taxon>
        <taxon>Bacillota</taxon>
        <taxon>Bacilli</taxon>
        <taxon>Lactobacillales</taxon>
        <taxon>Lactobacillaceae</taxon>
        <taxon>Lacticaseibacillus</taxon>
    </lineage>
</organism>
<dbReference type="EMBL" id="JBHTOC010000001">
    <property type="protein sequence ID" value="MFD1428814.1"/>
    <property type="molecule type" value="Genomic_DNA"/>
</dbReference>
<comment type="caution">
    <text evidence="1">The sequence shown here is derived from an EMBL/GenBank/DDBJ whole genome shotgun (WGS) entry which is preliminary data.</text>
</comment>
<name>A0ABW4CFS1_9LACO</name>
<dbReference type="Gene3D" id="1.10.357.10">
    <property type="entry name" value="Tetracycline Repressor, domain 2"/>
    <property type="match status" value="1"/>
</dbReference>
<reference evidence="2" key="1">
    <citation type="journal article" date="2019" name="Int. J. Syst. Evol. Microbiol.">
        <title>The Global Catalogue of Microorganisms (GCM) 10K type strain sequencing project: providing services to taxonomists for standard genome sequencing and annotation.</title>
        <authorList>
            <consortium name="The Broad Institute Genomics Platform"/>
            <consortium name="The Broad Institute Genome Sequencing Center for Infectious Disease"/>
            <person name="Wu L."/>
            <person name="Ma J."/>
        </authorList>
    </citation>
    <scope>NUCLEOTIDE SEQUENCE [LARGE SCALE GENOMIC DNA]</scope>
    <source>
        <strain evidence="2">CCM 8980</strain>
    </source>
</reference>
<evidence type="ECO:0000313" key="2">
    <source>
        <dbReference type="Proteomes" id="UP001597196"/>
    </source>
</evidence>
<proteinExistence type="predicted"/>
<dbReference type="InterPro" id="IPR009057">
    <property type="entry name" value="Homeodomain-like_sf"/>
</dbReference>